<organism evidence="4 5">
    <name type="scientific">Chiloscyllium punctatum</name>
    <name type="common">Brownbanded bambooshark</name>
    <name type="synonym">Hemiscyllium punctatum</name>
    <dbReference type="NCBI Taxonomy" id="137246"/>
    <lineage>
        <taxon>Eukaryota</taxon>
        <taxon>Metazoa</taxon>
        <taxon>Chordata</taxon>
        <taxon>Craniata</taxon>
        <taxon>Vertebrata</taxon>
        <taxon>Chondrichthyes</taxon>
        <taxon>Elasmobranchii</taxon>
        <taxon>Galeomorphii</taxon>
        <taxon>Galeoidea</taxon>
        <taxon>Orectolobiformes</taxon>
        <taxon>Hemiscylliidae</taxon>
        <taxon>Chiloscyllium</taxon>
    </lineage>
</organism>
<evidence type="ECO:0000259" key="3">
    <source>
        <dbReference type="Pfam" id="PF11938"/>
    </source>
</evidence>
<dbReference type="Proteomes" id="UP000287033">
    <property type="component" value="Unassembled WGS sequence"/>
</dbReference>
<keyword evidence="5" id="KW-1185">Reference proteome</keyword>
<evidence type="ECO:0000313" key="5">
    <source>
        <dbReference type="Proteomes" id="UP000287033"/>
    </source>
</evidence>
<sequence length="141" mass="15920">MGRGGRKIKLKPFYCVAPNSFTLFCLCVCVWCEVCKFLTLELQSALDKTKHSKEVLELGEVLDNGKRKRKIKYNTSETRLADAMDNICVRILQYNIHAERPGSLRYAKVEVPFHKVSIKSSSILQFAPVPVPGLKLAALFC</sequence>
<dbReference type="AlphaFoldDB" id="A0A401TEY5"/>
<feature type="domain" description="DUF3456" evidence="3">
    <location>
        <begin position="32"/>
        <end position="109"/>
    </location>
</feature>
<name>A0A401TEY5_CHIPU</name>
<accession>A0A401TEY5</accession>
<dbReference type="InterPro" id="IPR021852">
    <property type="entry name" value="DUF3456"/>
</dbReference>
<dbReference type="PANTHER" id="PTHR15382:SF3">
    <property type="entry name" value="PROTEIN CANOPY HOMOLOG 4"/>
    <property type="match status" value="1"/>
</dbReference>
<protein>
    <recommendedName>
        <fullName evidence="3">DUF3456 domain-containing protein</fullName>
    </recommendedName>
</protein>
<dbReference type="OrthoDB" id="6020060at2759"/>
<dbReference type="EMBL" id="BEZZ01051544">
    <property type="protein sequence ID" value="GCC41224.1"/>
    <property type="molecule type" value="Genomic_DNA"/>
</dbReference>
<dbReference type="STRING" id="137246.A0A401TEY5"/>
<reference evidence="4 5" key="1">
    <citation type="journal article" date="2018" name="Nat. Ecol. Evol.">
        <title>Shark genomes provide insights into elasmobranch evolution and the origin of vertebrates.</title>
        <authorList>
            <person name="Hara Y"/>
            <person name="Yamaguchi K"/>
            <person name="Onimaru K"/>
            <person name="Kadota M"/>
            <person name="Koyanagi M"/>
            <person name="Keeley SD"/>
            <person name="Tatsumi K"/>
            <person name="Tanaka K"/>
            <person name="Motone F"/>
            <person name="Kageyama Y"/>
            <person name="Nozu R"/>
            <person name="Adachi N"/>
            <person name="Nishimura O"/>
            <person name="Nakagawa R"/>
            <person name="Tanegashima C"/>
            <person name="Kiyatake I"/>
            <person name="Matsumoto R"/>
            <person name="Murakumo K"/>
            <person name="Nishida K"/>
            <person name="Terakita A"/>
            <person name="Kuratani S"/>
            <person name="Sato K"/>
            <person name="Hyodo S Kuraku.S."/>
        </authorList>
    </citation>
    <scope>NUCLEOTIDE SEQUENCE [LARGE SCALE GENOMIC DNA]</scope>
</reference>
<evidence type="ECO:0000256" key="1">
    <source>
        <dbReference type="ARBA" id="ARBA00007285"/>
    </source>
</evidence>
<evidence type="ECO:0000313" key="4">
    <source>
        <dbReference type="EMBL" id="GCC41224.1"/>
    </source>
</evidence>
<comment type="caution">
    <text evidence="4">The sequence shown here is derived from an EMBL/GenBank/DDBJ whole genome shotgun (WGS) entry which is preliminary data.</text>
</comment>
<proteinExistence type="inferred from homology"/>
<dbReference type="PANTHER" id="PTHR15382">
    <property type="entry name" value="CTG4A-RELATED"/>
    <property type="match status" value="1"/>
</dbReference>
<keyword evidence="2" id="KW-0732">Signal</keyword>
<gene>
    <name evidence="4" type="ORF">chiPu_0025066</name>
</gene>
<comment type="similarity">
    <text evidence="1">Belongs to the canopy family.</text>
</comment>
<dbReference type="Pfam" id="PF11938">
    <property type="entry name" value="DUF3456"/>
    <property type="match status" value="1"/>
</dbReference>
<evidence type="ECO:0000256" key="2">
    <source>
        <dbReference type="ARBA" id="ARBA00022729"/>
    </source>
</evidence>